<evidence type="ECO:0000313" key="3">
    <source>
        <dbReference type="EMBL" id="QEM81281.1"/>
    </source>
</evidence>
<feature type="compositionally biased region" description="Acidic residues" evidence="1">
    <location>
        <begin position="253"/>
        <end position="274"/>
    </location>
</feature>
<dbReference type="AlphaFoldDB" id="A0A5C1NE83"/>
<sequence>MNAKPMLALTAALWLGIGLSGCSDNDEDAEGTNGGSEQTQNADAADTQDTSTSDAEAEDAESKAEEPTSAIDPAERQQVLEDSLRGNFDPQLGEIRYLVGWADLNDDGQDEAIVHVVGPMVCGTGGCDTLILQAQGDTYQVLSAQPTTEPPIALGADNHDGWQDLLMQRHVAADQPSETVRLRFDGDSYVEADGKGDDATGGKTLIEPFDSLDDAHPLFEGEISGSYEMSEPSAEASSSSDKDDKQKEKDSSIQEDSDPEAAGDAVEEEAEQQQDDSSPQQ</sequence>
<feature type="region of interest" description="Disordered" evidence="1">
    <location>
        <begin position="22"/>
        <end position="75"/>
    </location>
</feature>
<proteinExistence type="predicted"/>
<keyword evidence="2" id="KW-0732">Signal</keyword>
<feature type="compositionally biased region" description="Low complexity" evidence="1">
    <location>
        <begin position="226"/>
        <end position="239"/>
    </location>
</feature>
<evidence type="ECO:0000256" key="2">
    <source>
        <dbReference type="SAM" id="SignalP"/>
    </source>
</evidence>
<feature type="compositionally biased region" description="Low complexity" evidence="1">
    <location>
        <begin position="38"/>
        <end position="54"/>
    </location>
</feature>
<feature type="chain" id="PRO_5023002198" description="Lipoprotein" evidence="2">
    <location>
        <begin position="23"/>
        <end position="281"/>
    </location>
</feature>
<evidence type="ECO:0000256" key="1">
    <source>
        <dbReference type="SAM" id="MobiDB-lite"/>
    </source>
</evidence>
<feature type="region of interest" description="Disordered" evidence="1">
    <location>
        <begin position="189"/>
        <end position="281"/>
    </location>
</feature>
<dbReference type="RefSeq" id="WP_149284295.1">
    <property type="nucleotide sequence ID" value="NZ_CP038437.2"/>
</dbReference>
<evidence type="ECO:0000313" key="4">
    <source>
        <dbReference type="Proteomes" id="UP000324285"/>
    </source>
</evidence>
<protein>
    <recommendedName>
        <fullName evidence="5">Lipoprotein</fullName>
    </recommendedName>
</protein>
<feature type="compositionally biased region" description="Basic and acidic residues" evidence="1">
    <location>
        <begin position="240"/>
        <end position="252"/>
    </location>
</feature>
<name>A0A5C1NE83_9GAMM</name>
<accession>A0A5C1NE83</accession>
<dbReference type="KEGG" id="hbh:E4T21_06835"/>
<evidence type="ECO:0008006" key="5">
    <source>
        <dbReference type="Google" id="ProtNLM"/>
    </source>
</evidence>
<keyword evidence="4" id="KW-1185">Reference proteome</keyword>
<feature type="compositionally biased region" description="Basic and acidic residues" evidence="1">
    <location>
        <begin position="189"/>
        <end position="200"/>
    </location>
</feature>
<organism evidence="3 4">
    <name type="scientific">Halomonas binhaiensis</name>
    <dbReference type="NCBI Taxonomy" id="2562282"/>
    <lineage>
        <taxon>Bacteria</taxon>
        <taxon>Pseudomonadati</taxon>
        <taxon>Pseudomonadota</taxon>
        <taxon>Gammaproteobacteria</taxon>
        <taxon>Oceanospirillales</taxon>
        <taxon>Halomonadaceae</taxon>
        <taxon>Halomonas</taxon>
    </lineage>
</organism>
<reference evidence="3" key="1">
    <citation type="submission" date="2021-02" db="EMBL/GenBank/DDBJ databases">
        <title>Strain Y2R2, a novel species of the genus Halomonas.</title>
        <authorList>
            <person name="Huang H."/>
        </authorList>
    </citation>
    <scope>NUCLEOTIDE SEQUENCE</scope>
    <source>
        <strain evidence="3">Y2R2</strain>
    </source>
</reference>
<dbReference type="EMBL" id="CP038437">
    <property type="protein sequence ID" value="QEM81281.1"/>
    <property type="molecule type" value="Genomic_DNA"/>
</dbReference>
<dbReference type="PROSITE" id="PS51257">
    <property type="entry name" value="PROKAR_LIPOPROTEIN"/>
    <property type="match status" value="1"/>
</dbReference>
<dbReference type="OrthoDB" id="5348860at2"/>
<feature type="signal peptide" evidence="2">
    <location>
        <begin position="1"/>
        <end position="22"/>
    </location>
</feature>
<gene>
    <name evidence="3" type="ORF">E4T21_06835</name>
</gene>
<dbReference type="Proteomes" id="UP000324285">
    <property type="component" value="Chromosome"/>
</dbReference>